<reference evidence="1 3" key="1">
    <citation type="submission" date="2015-06" db="EMBL/GenBank/DDBJ databases">
        <title>Draft genome assembly of filamentous brackish cyanobacterium Limnoraphis robusta strain CS-951.</title>
        <authorList>
            <person name="Willis A."/>
            <person name="Parks M."/>
            <person name="Burford M.A."/>
        </authorList>
    </citation>
    <scope>NUCLEOTIDE SEQUENCE [LARGE SCALE GENOMIC DNA]</scope>
    <source>
        <strain evidence="1 3">CS-951</strain>
    </source>
</reference>
<gene>
    <name evidence="1" type="ORF">WN50_15335</name>
    <name evidence="2" type="ORF">WN50_31335</name>
</gene>
<sequence length="203" mass="23233">MSKVYSTDELIEILNCERKACLDGERLNLSATPAVGNPVVDHFLKPDAIQKFTAYQDFKAAVHQYQMDYQVSGIVWREITLKGKTLCYPRVDDQLMALPQDMEILKAAKSQLLEFWYEVTVDMDLYLSLNAGKDYRRVHPAEIDAIAQRTEWACIFKWEKSNFLEVLLQLGWGQPGEASYRRGWPHSGSESFHAVKPGKTPIC</sequence>
<dbReference type="Proteomes" id="UP000033607">
    <property type="component" value="Unassembled WGS sequence"/>
</dbReference>
<dbReference type="PATRIC" id="fig|1637645.4.peg.129"/>
<protein>
    <submittedName>
        <fullName evidence="1">Uncharacterized protein</fullName>
    </submittedName>
</protein>
<dbReference type="RefSeq" id="WP_046279431.1">
    <property type="nucleotide sequence ID" value="NZ_LATL02000007.1"/>
</dbReference>
<dbReference type="AlphaFoldDB" id="A0A0F5YGD6"/>
<proteinExistence type="predicted"/>
<name>A0A0F5YGD6_9CYAN</name>
<accession>A0A0F5YGD6</accession>
<organism evidence="1 3">
    <name type="scientific">Limnoraphis robusta CS-951</name>
    <dbReference type="NCBI Taxonomy" id="1637645"/>
    <lineage>
        <taxon>Bacteria</taxon>
        <taxon>Bacillati</taxon>
        <taxon>Cyanobacteriota</taxon>
        <taxon>Cyanophyceae</taxon>
        <taxon>Oscillatoriophycideae</taxon>
        <taxon>Oscillatoriales</taxon>
        <taxon>Sirenicapillariaceae</taxon>
        <taxon>Limnoraphis</taxon>
    </lineage>
</organism>
<evidence type="ECO:0000313" key="3">
    <source>
        <dbReference type="Proteomes" id="UP000033607"/>
    </source>
</evidence>
<dbReference type="EMBL" id="LATL02000007">
    <property type="protein sequence ID" value="KMW70955.1"/>
    <property type="molecule type" value="Genomic_DNA"/>
</dbReference>
<dbReference type="OrthoDB" id="483169at2"/>
<evidence type="ECO:0000313" key="2">
    <source>
        <dbReference type="EMBL" id="KMW70955.1"/>
    </source>
</evidence>
<comment type="caution">
    <text evidence="1">The sequence shown here is derived from an EMBL/GenBank/DDBJ whole genome shotgun (WGS) entry which is preliminary data.</text>
</comment>
<evidence type="ECO:0000313" key="1">
    <source>
        <dbReference type="EMBL" id="KKD37275.1"/>
    </source>
</evidence>
<dbReference type="EMBL" id="LATL02000214">
    <property type="protein sequence ID" value="KKD37275.1"/>
    <property type="molecule type" value="Genomic_DNA"/>
</dbReference>